<name>A0A9D9IRL9_9BACT</name>
<comment type="caution">
    <text evidence="2">The sequence shown here is derived from an EMBL/GenBank/DDBJ whole genome shotgun (WGS) entry which is preliminary data.</text>
</comment>
<reference evidence="2" key="1">
    <citation type="submission" date="2020-10" db="EMBL/GenBank/DDBJ databases">
        <authorList>
            <person name="Gilroy R."/>
        </authorList>
    </citation>
    <scope>NUCLEOTIDE SEQUENCE</scope>
    <source>
        <strain evidence="2">6919</strain>
    </source>
</reference>
<dbReference type="Proteomes" id="UP000823598">
    <property type="component" value="Unassembled WGS sequence"/>
</dbReference>
<gene>
    <name evidence="2" type="ORF">IAB88_08365</name>
</gene>
<sequence length="82" mass="9062">MENPEKLVTFGTYPDAVSAYIAKGVLNTNGIECVITNERMSGIFPLPDLPIGQVRILVFEKDLEMARNIMSSTAETKDNDNN</sequence>
<organism evidence="2 3">
    <name type="scientific">Candidatus Limisoma faecipullorum</name>
    <dbReference type="NCBI Taxonomy" id="2840854"/>
    <lineage>
        <taxon>Bacteria</taxon>
        <taxon>Pseudomonadati</taxon>
        <taxon>Bacteroidota</taxon>
        <taxon>Bacteroidia</taxon>
        <taxon>Bacteroidales</taxon>
        <taxon>Candidatus Limisoma</taxon>
    </lineage>
</organism>
<evidence type="ECO:0000313" key="2">
    <source>
        <dbReference type="EMBL" id="MBO8476991.1"/>
    </source>
</evidence>
<dbReference type="InterPro" id="IPR018551">
    <property type="entry name" value="DUF2007"/>
</dbReference>
<dbReference type="InterPro" id="IPR011322">
    <property type="entry name" value="N-reg_PII-like_a/b"/>
</dbReference>
<dbReference type="Pfam" id="PF09413">
    <property type="entry name" value="DUF2007"/>
    <property type="match status" value="1"/>
</dbReference>
<evidence type="ECO:0000259" key="1">
    <source>
        <dbReference type="Pfam" id="PF09413"/>
    </source>
</evidence>
<dbReference type="Gene3D" id="3.30.70.790">
    <property type="entry name" value="UreE, C-terminal domain"/>
    <property type="match status" value="1"/>
</dbReference>
<proteinExistence type="predicted"/>
<accession>A0A9D9IRL9</accession>
<evidence type="ECO:0000313" key="3">
    <source>
        <dbReference type="Proteomes" id="UP000823598"/>
    </source>
</evidence>
<dbReference type="EMBL" id="JADIMC010000097">
    <property type="protein sequence ID" value="MBO8476991.1"/>
    <property type="molecule type" value="Genomic_DNA"/>
</dbReference>
<dbReference type="SUPFAM" id="SSF54913">
    <property type="entry name" value="GlnB-like"/>
    <property type="match status" value="1"/>
</dbReference>
<feature type="domain" description="DUF2007" evidence="1">
    <location>
        <begin position="14"/>
        <end position="71"/>
    </location>
</feature>
<reference evidence="2" key="2">
    <citation type="journal article" date="2021" name="PeerJ">
        <title>Extensive microbial diversity within the chicken gut microbiome revealed by metagenomics and culture.</title>
        <authorList>
            <person name="Gilroy R."/>
            <person name="Ravi A."/>
            <person name="Getino M."/>
            <person name="Pursley I."/>
            <person name="Horton D.L."/>
            <person name="Alikhan N.F."/>
            <person name="Baker D."/>
            <person name="Gharbi K."/>
            <person name="Hall N."/>
            <person name="Watson M."/>
            <person name="Adriaenssens E.M."/>
            <person name="Foster-Nyarko E."/>
            <person name="Jarju S."/>
            <person name="Secka A."/>
            <person name="Antonio M."/>
            <person name="Oren A."/>
            <person name="Chaudhuri R.R."/>
            <person name="La Ragione R."/>
            <person name="Hildebrand F."/>
            <person name="Pallen M.J."/>
        </authorList>
    </citation>
    <scope>NUCLEOTIDE SEQUENCE</scope>
    <source>
        <strain evidence="2">6919</strain>
    </source>
</reference>
<protein>
    <submittedName>
        <fullName evidence="2">DUF2007 domain-containing protein</fullName>
    </submittedName>
</protein>
<dbReference type="AlphaFoldDB" id="A0A9D9IRL9"/>